<name>W6XIT0_COCC2</name>
<dbReference type="HOGENOM" id="CLU_2564562_0_0_1"/>
<feature type="compositionally biased region" description="Basic and acidic residues" evidence="1">
    <location>
        <begin position="17"/>
        <end position="27"/>
    </location>
</feature>
<proteinExistence type="predicted"/>
<accession>W6XIT0</accession>
<dbReference type="Proteomes" id="UP000053841">
    <property type="component" value="Unassembled WGS sequence"/>
</dbReference>
<feature type="non-terminal residue" evidence="2">
    <location>
        <position position="1"/>
    </location>
</feature>
<feature type="region of interest" description="Disordered" evidence="1">
    <location>
        <begin position="1"/>
        <end position="73"/>
    </location>
</feature>
<keyword evidence="3" id="KW-1185">Reference proteome</keyword>
<dbReference type="GeneID" id="19144531"/>
<dbReference type="KEGG" id="bze:COCCADRAFT_112851"/>
<organism evidence="2 3">
    <name type="scientific">Cochliobolus carbonum (strain 26-R-13)</name>
    <name type="common">Maize leaf spot fungus</name>
    <name type="synonym">Bipolaris zeicola</name>
    <dbReference type="NCBI Taxonomy" id="930089"/>
    <lineage>
        <taxon>Eukaryota</taxon>
        <taxon>Fungi</taxon>
        <taxon>Dikarya</taxon>
        <taxon>Ascomycota</taxon>
        <taxon>Pezizomycotina</taxon>
        <taxon>Dothideomycetes</taxon>
        <taxon>Pleosporomycetidae</taxon>
        <taxon>Pleosporales</taxon>
        <taxon>Pleosporineae</taxon>
        <taxon>Pleosporaceae</taxon>
        <taxon>Bipolaris</taxon>
    </lineage>
</organism>
<dbReference type="AlphaFoldDB" id="W6XIT0"/>
<protein>
    <submittedName>
        <fullName evidence="2">Uncharacterized protein</fullName>
    </submittedName>
</protein>
<gene>
    <name evidence="2" type="ORF">COCCADRAFT_112851</name>
</gene>
<dbReference type="RefSeq" id="XP_007718710.1">
    <property type="nucleotide sequence ID" value="XM_007720520.1"/>
</dbReference>
<evidence type="ECO:0000256" key="1">
    <source>
        <dbReference type="SAM" id="MobiDB-lite"/>
    </source>
</evidence>
<evidence type="ECO:0000313" key="3">
    <source>
        <dbReference type="Proteomes" id="UP000053841"/>
    </source>
</evidence>
<reference evidence="2 3" key="1">
    <citation type="journal article" date="2013" name="PLoS Genet.">
        <title>Comparative genome structure, secondary metabolite, and effector coding capacity across Cochliobolus pathogens.</title>
        <authorList>
            <person name="Condon B.J."/>
            <person name="Leng Y."/>
            <person name="Wu D."/>
            <person name="Bushley K.E."/>
            <person name="Ohm R.A."/>
            <person name="Otillar R."/>
            <person name="Martin J."/>
            <person name="Schackwitz W."/>
            <person name="Grimwood J."/>
            <person name="MohdZainudin N."/>
            <person name="Xue C."/>
            <person name="Wang R."/>
            <person name="Manning V.A."/>
            <person name="Dhillon B."/>
            <person name="Tu Z.J."/>
            <person name="Steffenson B.J."/>
            <person name="Salamov A."/>
            <person name="Sun H."/>
            <person name="Lowry S."/>
            <person name="LaButti K."/>
            <person name="Han J."/>
            <person name="Copeland A."/>
            <person name="Lindquist E."/>
            <person name="Barry K."/>
            <person name="Schmutz J."/>
            <person name="Baker S.E."/>
            <person name="Ciuffetti L.M."/>
            <person name="Grigoriev I.V."/>
            <person name="Zhong S."/>
            <person name="Turgeon B.G."/>
        </authorList>
    </citation>
    <scope>NUCLEOTIDE SEQUENCE [LARGE SCALE GENOMIC DNA]</scope>
    <source>
        <strain evidence="2 3">26-R-13</strain>
    </source>
</reference>
<sequence>EHIAQLSLEPVSLSPPHRSESLQRRGTPDAPDLAPLLKSYRNHSRLTVGGNSAAHGSRSESRAHLGESSDSDESFFHKFCGY</sequence>
<evidence type="ECO:0000313" key="2">
    <source>
        <dbReference type="EMBL" id="EUC26987.1"/>
    </source>
</evidence>
<dbReference type="EMBL" id="KI965040">
    <property type="protein sequence ID" value="EUC26987.1"/>
    <property type="molecule type" value="Genomic_DNA"/>
</dbReference>
<feature type="compositionally biased region" description="Basic and acidic residues" evidence="1">
    <location>
        <begin position="57"/>
        <end position="67"/>
    </location>
</feature>